<keyword evidence="5 6" id="KW-0472">Membrane</keyword>
<keyword evidence="3 6" id="KW-0812">Transmembrane</keyword>
<evidence type="ECO:0000256" key="1">
    <source>
        <dbReference type="ARBA" id="ARBA00004141"/>
    </source>
</evidence>
<dbReference type="GO" id="GO:0005375">
    <property type="term" value="F:copper ion transmembrane transporter activity"/>
    <property type="evidence" value="ECO:0007669"/>
    <property type="project" value="UniProtKB-UniRule"/>
</dbReference>
<dbReference type="InterPro" id="IPR007274">
    <property type="entry name" value="Cop_transporter"/>
</dbReference>
<evidence type="ECO:0000256" key="5">
    <source>
        <dbReference type="ARBA" id="ARBA00023136"/>
    </source>
</evidence>
<evidence type="ECO:0000313" key="8">
    <source>
        <dbReference type="Proteomes" id="UP000054007"/>
    </source>
</evidence>
<dbReference type="AlphaFoldDB" id="A0A0D7BK38"/>
<dbReference type="OrthoDB" id="161814at2759"/>
<sequence length="175" mass="19382">MSNSTSSGMDSMSMGGGCKISMLWNWNTVDACFISDQWHVKTVGAYAGSVIGVFFLVQLIEWVRRASREYDRYLVKQHTVRAAAQTAMESSSDVKVLSGSSATTTVPIRPTLIQQLIRSFLYFLQFCGGYMIMLLAMYYNGGILFAIGTGAFFGHFASTWDTLGHVEMVQKDCCC</sequence>
<keyword evidence="6" id="KW-0406">Ion transport</keyword>
<reference evidence="7 8" key="1">
    <citation type="journal article" date="2015" name="Fungal Genet. Biol.">
        <title>Evolution of novel wood decay mechanisms in Agaricales revealed by the genome sequences of Fistulina hepatica and Cylindrobasidium torrendii.</title>
        <authorList>
            <person name="Floudas D."/>
            <person name="Held B.W."/>
            <person name="Riley R."/>
            <person name="Nagy L.G."/>
            <person name="Koehler G."/>
            <person name="Ransdell A.S."/>
            <person name="Younus H."/>
            <person name="Chow J."/>
            <person name="Chiniquy J."/>
            <person name="Lipzen A."/>
            <person name="Tritt A."/>
            <person name="Sun H."/>
            <person name="Haridas S."/>
            <person name="LaButti K."/>
            <person name="Ohm R.A."/>
            <person name="Kues U."/>
            <person name="Blanchette R.A."/>
            <person name="Grigoriev I.V."/>
            <person name="Minto R.E."/>
            <person name="Hibbett D.S."/>
        </authorList>
    </citation>
    <scope>NUCLEOTIDE SEQUENCE [LARGE SCALE GENOMIC DNA]</scope>
    <source>
        <strain evidence="7 8">FP15055 ss-10</strain>
    </source>
</reference>
<organism evidence="7 8">
    <name type="scientific">Cylindrobasidium torrendii FP15055 ss-10</name>
    <dbReference type="NCBI Taxonomy" id="1314674"/>
    <lineage>
        <taxon>Eukaryota</taxon>
        <taxon>Fungi</taxon>
        <taxon>Dikarya</taxon>
        <taxon>Basidiomycota</taxon>
        <taxon>Agaricomycotina</taxon>
        <taxon>Agaricomycetes</taxon>
        <taxon>Agaricomycetidae</taxon>
        <taxon>Agaricales</taxon>
        <taxon>Marasmiineae</taxon>
        <taxon>Physalacriaceae</taxon>
        <taxon>Cylindrobasidium</taxon>
    </lineage>
</organism>
<evidence type="ECO:0000256" key="4">
    <source>
        <dbReference type="ARBA" id="ARBA00022989"/>
    </source>
</evidence>
<comment type="subcellular location">
    <subcellularLocation>
        <location evidence="1 6">Membrane</location>
        <topology evidence="1 6">Multi-pass membrane protein</topology>
    </subcellularLocation>
</comment>
<feature type="transmembrane region" description="Helical" evidence="6">
    <location>
        <begin position="43"/>
        <end position="63"/>
    </location>
</feature>
<dbReference type="PANTHER" id="PTHR12483:SF73">
    <property type="entry name" value="COPPER TRANSPORT PROTEIN CTR3"/>
    <property type="match status" value="1"/>
</dbReference>
<comment type="similarity">
    <text evidence="2 6">Belongs to the copper transporter (Ctr) (TC 1.A.56) family. SLC31A subfamily.</text>
</comment>
<dbReference type="Proteomes" id="UP000054007">
    <property type="component" value="Unassembled WGS sequence"/>
</dbReference>
<evidence type="ECO:0000313" key="7">
    <source>
        <dbReference type="EMBL" id="KIY70479.1"/>
    </source>
</evidence>
<proteinExistence type="inferred from homology"/>
<dbReference type="STRING" id="1314674.A0A0D7BK38"/>
<keyword evidence="6" id="KW-0813">Transport</keyword>
<evidence type="ECO:0000256" key="3">
    <source>
        <dbReference type="ARBA" id="ARBA00022692"/>
    </source>
</evidence>
<keyword evidence="4 6" id="KW-1133">Transmembrane helix</keyword>
<keyword evidence="6" id="KW-0187">Copper transport</keyword>
<dbReference type="EMBL" id="KN880467">
    <property type="protein sequence ID" value="KIY70479.1"/>
    <property type="molecule type" value="Genomic_DNA"/>
</dbReference>
<dbReference type="GO" id="GO:0016020">
    <property type="term" value="C:membrane"/>
    <property type="evidence" value="ECO:0007669"/>
    <property type="project" value="UniProtKB-SubCell"/>
</dbReference>
<feature type="transmembrane region" description="Helical" evidence="6">
    <location>
        <begin position="119"/>
        <end position="139"/>
    </location>
</feature>
<evidence type="ECO:0000256" key="6">
    <source>
        <dbReference type="RuleBase" id="RU367022"/>
    </source>
</evidence>
<evidence type="ECO:0000256" key="2">
    <source>
        <dbReference type="ARBA" id="ARBA00006921"/>
    </source>
</evidence>
<gene>
    <name evidence="7" type="ORF">CYLTODRAFT_347602</name>
</gene>
<keyword evidence="8" id="KW-1185">Reference proteome</keyword>
<accession>A0A0D7BK38</accession>
<dbReference type="PANTHER" id="PTHR12483">
    <property type="entry name" value="SOLUTE CARRIER FAMILY 31 COPPER TRANSPORTERS"/>
    <property type="match status" value="1"/>
</dbReference>
<protein>
    <recommendedName>
        <fullName evidence="6">Copper transport protein</fullName>
    </recommendedName>
</protein>
<name>A0A0D7BK38_9AGAR</name>
<dbReference type="Pfam" id="PF04145">
    <property type="entry name" value="Ctr"/>
    <property type="match status" value="1"/>
</dbReference>
<keyword evidence="6" id="KW-0186">Copper</keyword>